<dbReference type="AlphaFoldDB" id="A0A285US69"/>
<dbReference type="Gene3D" id="1.20.120.530">
    <property type="entry name" value="GntR ligand-binding domain-like"/>
    <property type="match status" value="1"/>
</dbReference>
<keyword evidence="3" id="KW-0804">Transcription</keyword>
<dbReference type="OrthoDB" id="9789310at2"/>
<accession>A0A285US69</accession>
<dbReference type="Gene3D" id="1.10.10.10">
    <property type="entry name" value="Winged helix-like DNA-binding domain superfamily/Winged helix DNA-binding domain"/>
    <property type="match status" value="1"/>
</dbReference>
<dbReference type="PRINTS" id="PR00035">
    <property type="entry name" value="HTHGNTR"/>
</dbReference>
<dbReference type="PROSITE" id="PS50949">
    <property type="entry name" value="HTH_GNTR"/>
    <property type="match status" value="1"/>
</dbReference>
<dbReference type="Proteomes" id="UP000219167">
    <property type="component" value="Unassembled WGS sequence"/>
</dbReference>
<protein>
    <submittedName>
        <fullName evidence="5">DNA-binding GntR family transcriptional regulator</fullName>
    </submittedName>
</protein>
<dbReference type="Pfam" id="PF00392">
    <property type="entry name" value="GntR"/>
    <property type="match status" value="1"/>
</dbReference>
<gene>
    <name evidence="5" type="ORF">SAMN05892877_11322</name>
</gene>
<keyword evidence="6" id="KW-1185">Reference proteome</keyword>
<dbReference type="GO" id="GO:0003677">
    <property type="term" value="F:DNA binding"/>
    <property type="evidence" value="ECO:0007669"/>
    <property type="project" value="UniProtKB-KW"/>
</dbReference>
<name>A0A285US69_9HYPH</name>
<sequence length="225" mass="25741">MEEILNEHSRASRGQVAGIYQAIRDRICLLHYPPGKKLAEYELAEEFAVSRTPIRQALQRLEYDGLAEIRNGVGTTVTVIDRHTFEDIFTFRMHLSELIGDFPAPAEIPTVLSSLDHLIDMAEQTRSDRDMVGFWRLNHALQDATGKLIGNQSLRETHTRYYFLACRIWYSVIEGIFDDQSADFIIEAHEIVKALKAGDLRAVGFIQRNHIALGMHRIAPFFRSE</sequence>
<dbReference type="SUPFAM" id="SSF48008">
    <property type="entry name" value="GntR ligand-binding domain-like"/>
    <property type="match status" value="1"/>
</dbReference>
<dbReference type="InterPro" id="IPR036390">
    <property type="entry name" value="WH_DNA-bd_sf"/>
</dbReference>
<evidence type="ECO:0000313" key="5">
    <source>
        <dbReference type="EMBL" id="SOC44623.1"/>
    </source>
</evidence>
<dbReference type="InterPro" id="IPR000524">
    <property type="entry name" value="Tscrpt_reg_HTH_GntR"/>
</dbReference>
<reference evidence="5 6" key="1">
    <citation type="submission" date="2017-08" db="EMBL/GenBank/DDBJ databases">
        <authorList>
            <person name="de Groot N.N."/>
        </authorList>
    </citation>
    <scope>NUCLEOTIDE SEQUENCE [LARGE SCALE GENOMIC DNA]</scope>
    <source>
        <strain evidence="5 6">JC85</strain>
    </source>
</reference>
<dbReference type="PANTHER" id="PTHR43537">
    <property type="entry name" value="TRANSCRIPTIONAL REGULATOR, GNTR FAMILY"/>
    <property type="match status" value="1"/>
</dbReference>
<evidence type="ECO:0000256" key="1">
    <source>
        <dbReference type="ARBA" id="ARBA00023015"/>
    </source>
</evidence>
<keyword evidence="2 5" id="KW-0238">DNA-binding</keyword>
<organism evidence="5 6">
    <name type="scientific">Rhizobium subbaraonis</name>
    <dbReference type="NCBI Taxonomy" id="908946"/>
    <lineage>
        <taxon>Bacteria</taxon>
        <taxon>Pseudomonadati</taxon>
        <taxon>Pseudomonadota</taxon>
        <taxon>Alphaproteobacteria</taxon>
        <taxon>Hyphomicrobiales</taxon>
        <taxon>Rhizobiaceae</taxon>
        <taxon>Rhizobium/Agrobacterium group</taxon>
        <taxon>Rhizobium</taxon>
    </lineage>
</organism>
<dbReference type="InterPro" id="IPR008920">
    <property type="entry name" value="TF_FadR/GntR_C"/>
</dbReference>
<dbReference type="RefSeq" id="WP_097141567.1">
    <property type="nucleotide sequence ID" value="NZ_OBQD01000013.1"/>
</dbReference>
<feature type="domain" description="HTH gntR-type" evidence="4">
    <location>
        <begin position="13"/>
        <end position="80"/>
    </location>
</feature>
<dbReference type="GO" id="GO:0003700">
    <property type="term" value="F:DNA-binding transcription factor activity"/>
    <property type="evidence" value="ECO:0007669"/>
    <property type="project" value="InterPro"/>
</dbReference>
<proteinExistence type="predicted"/>
<evidence type="ECO:0000259" key="4">
    <source>
        <dbReference type="PROSITE" id="PS50949"/>
    </source>
</evidence>
<keyword evidence="1" id="KW-0805">Transcription regulation</keyword>
<dbReference type="Pfam" id="PF07729">
    <property type="entry name" value="FCD"/>
    <property type="match status" value="1"/>
</dbReference>
<dbReference type="CDD" id="cd07377">
    <property type="entry name" value="WHTH_GntR"/>
    <property type="match status" value="1"/>
</dbReference>
<dbReference type="InterPro" id="IPR036388">
    <property type="entry name" value="WH-like_DNA-bd_sf"/>
</dbReference>
<evidence type="ECO:0000256" key="2">
    <source>
        <dbReference type="ARBA" id="ARBA00023125"/>
    </source>
</evidence>
<dbReference type="EMBL" id="OBQD01000013">
    <property type="protein sequence ID" value="SOC44623.1"/>
    <property type="molecule type" value="Genomic_DNA"/>
</dbReference>
<dbReference type="SUPFAM" id="SSF46785">
    <property type="entry name" value="Winged helix' DNA-binding domain"/>
    <property type="match status" value="1"/>
</dbReference>
<dbReference type="SMART" id="SM00345">
    <property type="entry name" value="HTH_GNTR"/>
    <property type="match status" value="1"/>
</dbReference>
<dbReference type="InterPro" id="IPR011711">
    <property type="entry name" value="GntR_C"/>
</dbReference>
<evidence type="ECO:0000313" key="6">
    <source>
        <dbReference type="Proteomes" id="UP000219167"/>
    </source>
</evidence>
<evidence type="ECO:0000256" key="3">
    <source>
        <dbReference type="ARBA" id="ARBA00023163"/>
    </source>
</evidence>
<dbReference type="PANTHER" id="PTHR43537:SF24">
    <property type="entry name" value="GLUCONATE OPERON TRANSCRIPTIONAL REPRESSOR"/>
    <property type="match status" value="1"/>
</dbReference>